<keyword evidence="12" id="KW-1185">Reference proteome</keyword>
<dbReference type="PANTHER" id="PTHR30614:SF20">
    <property type="entry name" value="GLUTAMINE TRANSPORT SYSTEM PERMEASE PROTEIN GLNP"/>
    <property type="match status" value="1"/>
</dbReference>
<accession>A0ABT2Y7B0</accession>
<comment type="subcellular location">
    <subcellularLocation>
        <location evidence="1 9">Cell membrane</location>
        <topology evidence="1 9">Multi-pass membrane protein</topology>
    </subcellularLocation>
</comment>
<dbReference type="NCBIfam" id="TIGR01726">
    <property type="entry name" value="HEQRo_perm_3TM"/>
    <property type="match status" value="1"/>
</dbReference>
<feature type="transmembrane region" description="Helical" evidence="9">
    <location>
        <begin position="215"/>
        <end position="234"/>
    </location>
</feature>
<feature type="transmembrane region" description="Helical" evidence="9">
    <location>
        <begin position="29"/>
        <end position="52"/>
    </location>
</feature>
<keyword evidence="4" id="KW-1003">Cell membrane</keyword>
<gene>
    <name evidence="11" type="ORF">N7548_05965</name>
</gene>
<dbReference type="PROSITE" id="PS50928">
    <property type="entry name" value="ABC_TM1"/>
    <property type="match status" value="1"/>
</dbReference>
<evidence type="ECO:0000256" key="1">
    <source>
        <dbReference type="ARBA" id="ARBA00004651"/>
    </source>
</evidence>
<dbReference type="InterPro" id="IPR000515">
    <property type="entry name" value="MetI-like"/>
</dbReference>
<keyword evidence="5 9" id="KW-0812">Transmembrane</keyword>
<evidence type="ECO:0000313" key="11">
    <source>
        <dbReference type="EMBL" id="MCV2232367.1"/>
    </source>
</evidence>
<evidence type="ECO:0000259" key="10">
    <source>
        <dbReference type="PROSITE" id="PS50928"/>
    </source>
</evidence>
<dbReference type="CDD" id="cd06261">
    <property type="entry name" value="TM_PBP2"/>
    <property type="match status" value="1"/>
</dbReference>
<comment type="caution">
    <text evidence="11">The sequence shown here is derived from an EMBL/GenBank/DDBJ whole genome shotgun (WGS) entry which is preliminary data.</text>
</comment>
<evidence type="ECO:0000256" key="2">
    <source>
        <dbReference type="ARBA" id="ARBA00010072"/>
    </source>
</evidence>
<feature type="transmembrane region" description="Helical" evidence="9">
    <location>
        <begin position="112"/>
        <end position="133"/>
    </location>
</feature>
<proteinExistence type="inferred from homology"/>
<evidence type="ECO:0000256" key="4">
    <source>
        <dbReference type="ARBA" id="ARBA00022475"/>
    </source>
</evidence>
<sequence>MFLDVLASLPPQSDFFGTIIYIIQSYYKIILYGLSVTILLSVVGTFGGFILAMGVTQARVVKIDVKRDPVFVKIYKAVFRQLAIVYVTIFRGTPMIVQAMIIYYGIASAGIFAWWSPLPAGLIIVTINTTAYISEVLRGGLQAVDPGQMEAARTLGMSHRQAMRKVMWPQAIKNALPGVGNEFVVNLKDTAVLSVISVVDLFYSVRQGASATYRYYESFMIAAILYLMLTYLSSKLVDYLSKRLDTTAEVNA</sequence>
<keyword evidence="6" id="KW-0029">Amino-acid transport</keyword>
<evidence type="ECO:0000313" key="12">
    <source>
        <dbReference type="Proteomes" id="UP001177160"/>
    </source>
</evidence>
<dbReference type="EMBL" id="JAOVQM010000004">
    <property type="protein sequence ID" value="MCV2232367.1"/>
    <property type="molecule type" value="Genomic_DNA"/>
</dbReference>
<dbReference type="Proteomes" id="UP001177160">
    <property type="component" value="Unassembled WGS sequence"/>
</dbReference>
<name>A0ABT2Y7B0_9MOLU</name>
<feature type="transmembrane region" description="Helical" evidence="9">
    <location>
        <begin position="83"/>
        <end position="106"/>
    </location>
</feature>
<dbReference type="RefSeq" id="WP_263608556.1">
    <property type="nucleotide sequence ID" value="NZ_JAOVQM010000004.1"/>
</dbReference>
<dbReference type="InterPro" id="IPR035906">
    <property type="entry name" value="MetI-like_sf"/>
</dbReference>
<evidence type="ECO:0000256" key="8">
    <source>
        <dbReference type="ARBA" id="ARBA00023136"/>
    </source>
</evidence>
<dbReference type="PANTHER" id="PTHR30614">
    <property type="entry name" value="MEMBRANE COMPONENT OF AMINO ACID ABC TRANSPORTER"/>
    <property type="match status" value="1"/>
</dbReference>
<dbReference type="Pfam" id="PF00528">
    <property type="entry name" value="BPD_transp_1"/>
    <property type="match status" value="1"/>
</dbReference>
<keyword evidence="7 9" id="KW-1133">Transmembrane helix</keyword>
<evidence type="ECO:0000256" key="7">
    <source>
        <dbReference type="ARBA" id="ARBA00022989"/>
    </source>
</evidence>
<keyword evidence="8 9" id="KW-0472">Membrane</keyword>
<dbReference type="InterPro" id="IPR010065">
    <property type="entry name" value="AA_ABC_transptr_permease_3TM"/>
</dbReference>
<comment type="similarity">
    <text evidence="2">Belongs to the binding-protein-dependent transport system permease family. HisMQ subfamily.</text>
</comment>
<dbReference type="SUPFAM" id="SSF161098">
    <property type="entry name" value="MetI-like"/>
    <property type="match status" value="1"/>
</dbReference>
<organism evidence="11 12">
    <name type="scientific">Paracholeplasma manati</name>
    <dbReference type="NCBI Taxonomy" id="591373"/>
    <lineage>
        <taxon>Bacteria</taxon>
        <taxon>Bacillati</taxon>
        <taxon>Mycoplasmatota</taxon>
        <taxon>Mollicutes</taxon>
        <taxon>Acholeplasmatales</taxon>
        <taxon>Acholeplasmataceae</taxon>
        <taxon>Paracholeplasma</taxon>
    </lineage>
</organism>
<evidence type="ECO:0000256" key="5">
    <source>
        <dbReference type="ARBA" id="ARBA00022692"/>
    </source>
</evidence>
<keyword evidence="3 9" id="KW-0813">Transport</keyword>
<evidence type="ECO:0000256" key="9">
    <source>
        <dbReference type="RuleBase" id="RU363032"/>
    </source>
</evidence>
<feature type="domain" description="ABC transmembrane type-1" evidence="10">
    <location>
        <begin position="30"/>
        <end position="237"/>
    </location>
</feature>
<dbReference type="Gene3D" id="1.10.3720.10">
    <property type="entry name" value="MetI-like"/>
    <property type="match status" value="1"/>
</dbReference>
<evidence type="ECO:0000256" key="3">
    <source>
        <dbReference type="ARBA" id="ARBA00022448"/>
    </source>
</evidence>
<dbReference type="InterPro" id="IPR043429">
    <property type="entry name" value="ArtM/GltK/GlnP/TcyL/YhdX-like"/>
</dbReference>
<reference evidence="11" key="1">
    <citation type="submission" date="2022-09" db="EMBL/GenBank/DDBJ databases">
        <title>Novel Mycoplasma species identified in domestic and wild animals.</title>
        <authorList>
            <person name="Volokhov D.V."/>
            <person name="Furtak V.A."/>
            <person name="Zagorodnyaya T.A."/>
        </authorList>
    </citation>
    <scope>NUCLEOTIDE SEQUENCE</scope>
    <source>
        <strain evidence="11">Oakley</strain>
    </source>
</reference>
<protein>
    <submittedName>
        <fullName evidence="11">Amino acid ABC transporter permease</fullName>
    </submittedName>
</protein>
<evidence type="ECO:0000256" key="6">
    <source>
        <dbReference type="ARBA" id="ARBA00022970"/>
    </source>
</evidence>